<comment type="similarity">
    <text evidence="1">Belongs to the LysR transcriptional regulatory family.</text>
</comment>
<name>A0ABW6T3B8_9ACTN</name>
<dbReference type="Pfam" id="PF00126">
    <property type="entry name" value="HTH_1"/>
    <property type="match status" value="1"/>
</dbReference>
<dbReference type="PROSITE" id="PS50931">
    <property type="entry name" value="HTH_LYSR"/>
    <property type="match status" value="1"/>
</dbReference>
<keyword evidence="4" id="KW-0804">Transcription</keyword>
<protein>
    <submittedName>
        <fullName evidence="6">LysR substrate-binding domain-containing protein</fullName>
    </submittedName>
</protein>
<dbReference type="Pfam" id="PF03466">
    <property type="entry name" value="LysR_substrate"/>
    <property type="match status" value="1"/>
</dbReference>
<keyword evidence="2" id="KW-0805">Transcription regulation</keyword>
<dbReference type="Gene3D" id="1.10.10.10">
    <property type="entry name" value="Winged helix-like DNA-binding domain superfamily/Winged helix DNA-binding domain"/>
    <property type="match status" value="1"/>
</dbReference>
<organism evidence="6 7">
    <name type="scientific">Microtetraspora malaysiensis</name>
    <dbReference type="NCBI Taxonomy" id="161358"/>
    <lineage>
        <taxon>Bacteria</taxon>
        <taxon>Bacillati</taxon>
        <taxon>Actinomycetota</taxon>
        <taxon>Actinomycetes</taxon>
        <taxon>Streptosporangiales</taxon>
        <taxon>Streptosporangiaceae</taxon>
        <taxon>Microtetraspora</taxon>
    </lineage>
</organism>
<evidence type="ECO:0000256" key="4">
    <source>
        <dbReference type="ARBA" id="ARBA00023163"/>
    </source>
</evidence>
<dbReference type="SUPFAM" id="SSF46785">
    <property type="entry name" value="Winged helix' DNA-binding domain"/>
    <property type="match status" value="1"/>
</dbReference>
<dbReference type="InterPro" id="IPR050950">
    <property type="entry name" value="HTH-type_LysR_regulators"/>
</dbReference>
<dbReference type="InterPro" id="IPR000847">
    <property type="entry name" value="LysR_HTH_N"/>
</dbReference>
<dbReference type="RefSeq" id="WP_387416719.1">
    <property type="nucleotide sequence ID" value="NZ_JBIASD010000032.1"/>
</dbReference>
<dbReference type="InterPro" id="IPR036390">
    <property type="entry name" value="WH_DNA-bd_sf"/>
</dbReference>
<dbReference type="Proteomes" id="UP001602013">
    <property type="component" value="Unassembled WGS sequence"/>
</dbReference>
<accession>A0ABW6T3B8</accession>
<evidence type="ECO:0000313" key="7">
    <source>
        <dbReference type="Proteomes" id="UP001602013"/>
    </source>
</evidence>
<dbReference type="PRINTS" id="PR00039">
    <property type="entry name" value="HTHLYSR"/>
</dbReference>
<evidence type="ECO:0000259" key="5">
    <source>
        <dbReference type="PROSITE" id="PS50931"/>
    </source>
</evidence>
<reference evidence="6 7" key="1">
    <citation type="submission" date="2024-10" db="EMBL/GenBank/DDBJ databases">
        <title>The Natural Products Discovery Center: Release of the First 8490 Sequenced Strains for Exploring Actinobacteria Biosynthetic Diversity.</title>
        <authorList>
            <person name="Kalkreuter E."/>
            <person name="Kautsar S.A."/>
            <person name="Yang D."/>
            <person name="Bader C.D."/>
            <person name="Teijaro C.N."/>
            <person name="Fluegel L."/>
            <person name="Davis C.M."/>
            <person name="Simpson J.R."/>
            <person name="Lauterbach L."/>
            <person name="Steele A.D."/>
            <person name="Gui C."/>
            <person name="Meng S."/>
            <person name="Li G."/>
            <person name="Viehrig K."/>
            <person name="Ye F."/>
            <person name="Su P."/>
            <person name="Kiefer A.F."/>
            <person name="Nichols A."/>
            <person name="Cepeda A.J."/>
            <person name="Yan W."/>
            <person name="Fan B."/>
            <person name="Jiang Y."/>
            <person name="Adhikari A."/>
            <person name="Zheng C.-J."/>
            <person name="Schuster L."/>
            <person name="Cowan T.M."/>
            <person name="Smanski M.J."/>
            <person name="Chevrette M.G."/>
            <person name="De Carvalho L.P.S."/>
            <person name="Shen B."/>
        </authorList>
    </citation>
    <scope>NUCLEOTIDE SEQUENCE [LARGE SCALE GENOMIC DNA]</scope>
    <source>
        <strain evidence="6 7">NPDC002173</strain>
    </source>
</reference>
<dbReference type="PANTHER" id="PTHR30419">
    <property type="entry name" value="HTH-TYPE TRANSCRIPTIONAL REGULATOR YBHD"/>
    <property type="match status" value="1"/>
</dbReference>
<evidence type="ECO:0000256" key="3">
    <source>
        <dbReference type="ARBA" id="ARBA00023125"/>
    </source>
</evidence>
<evidence type="ECO:0000313" key="6">
    <source>
        <dbReference type="EMBL" id="MFF3670498.1"/>
    </source>
</evidence>
<dbReference type="EMBL" id="JBIASD010000032">
    <property type="protein sequence ID" value="MFF3670498.1"/>
    <property type="molecule type" value="Genomic_DNA"/>
</dbReference>
<evidence type="ECO:0000256" key="1">
    <source>
        <dbReference type="ARBA" id="ARBA00009437"/>
    </source>
</evidence>
<keyword evidence="3" id="KW-0238">DNA-binding</keyword>
<comment type="caution">
    <text evidence="6">The sequence shown here is derived from an EMBL/GenBank/DDBJ whole genome shotgun (WGS) entry which is preliminary data.</text>
</comment>
<proteinExistence type="inferred from homology"/>
<feature type="domain" description="HTH lysR-type" evidence="5">
    <location>
        <begin position="13"/>
        <end position="70"/>
    </location>
</feature>
<sequence>MISRPLDLLSGRLKLRHLVLVTTIAEHGSVLRAAEHLHLAQPAVTRGLREVEQILGVELFRRGPRGVTPTLFGEAFIDHARAVQAELRRAGDRIAGLADGETGTVTVGTLLAATNVLLPRSIAALKAERPGITVIVREGTFDSLVPRLIDGGTDLILGRLNPIEDRPGLHQIPLYNEPTLLVARAGHPAGQARTLPELLGYPWILPLDQTALKHELEQVFQREGLPLPENRVECTSILTIRSLLLATDMIAALPALLVRTDDQLAELPVPLASVRRSVGVTLPEARPLTPAAKAMLDHLRHQAEALQHELPAAEDETARPRRITVAGLLT</sequence>
<dbReference type="SUPFAM" id="SSF53850">
    <property type="entry name" value="Periplasmic binding protein-like II"/>
    <property type="match status" value="1"/>
</dbReference>
<keyword evidence="7" id="KW-1185">Reference proteome</keyword>
<dbReference type="InterPro" id="IPR005119">
    <property type="entry name" value="LysR_subst-bd"/>
</dbReference>
<gene>
    <name evidence="6" type="ORF">ACFYXI_33420</name>
</gene>
<dbReference type="Gene3D" id="3.40.190.290">
    <property type="match status" value="1"/>
</dbReference>
<dbReference type="InterPro" id="IPR036388">
    <property type="entry name" value="WH-like_DNA-bd_sf"/>
</dbReference>
<dbReference type="PANTHER" id="PTHR30419:SF8">
    <property type="entry name" value="NITROGEN ASSIMILATION TRANSCRIPTIONAL ACTIVATOR-RELATED"/>
    <property type="match status" value="1"/>
</dbReference>
<evidence type="ECO:0000256" key="2">
    <source>
        <dbReference type="ARBA" id="ARBA00023015"/>
    </source>
</evidence>